<evidence type="ECO:0000313" key="3">
    <source>
        <dbReference type="Proteomes" id="UP001138921"/>
    </source>
</evidence>
<feature type="compositionally biased region" description="Low complexity" evidence="1">
    <location>
        <begin position="300"/>
        <end position="312"/>
    </location>
</feature>
<proteinExistence type="predicted"/>
<dbReference type="EMBL" id="JAFLWW010000001">
    <property type="protein sequence ID" value="MBT1154330.1"/>
    <property type="molecule type" value="Genomic_DNA"/>
</dbReference>
<feature type="region of interest" description="Disordered" evidence="1">
    <location>
        <begin position="132"/>
        <end position="177"/>
    </location>
</feature>
<protein>
    <submittedName>
        <fullName evidence="2">Uncharacterized protein</fullName>
    </submittedName>
</protein>
<sequence length="370" mass="38924">MSTSAALREIFTAGRPLVETWLEVGEQIAALRDVATMKGLDWSQVKALLKAQIQDERDDDGKGKRVKRIVEKAEFASAYADMLGLANMNEKIYFAETTADRSDGGANINMRHSGIATDLPPHDEDGVIFEDEPETATESPSGIATGSDDHSGDEIVTNAGEGHVDRSATARTPAGEEDIALTGQVETQVDAEIIDGNASLAAREDEEVAAFNHDVPVHVGDERTEQPEDGLSASGDNSEIEHSAPSSQVAASAGELSTPTSPAVFSSPAAVSPRVDDGRPDQSSDEVPSGQGGDKPRLYSGQSGQQTASAAQDRNEPVSVSGASATISEADVPDFLKRKDGCLDQAGCKVKTYSILCARCAAERVRARAA</sequence>
<feature type="compositionally biased region" description="Basic and acidic residues" evidence="1">
    <location>
        <begin position="215"/>
        <end position="226"/>
    </location>
</feature>
<organism evidence="2 3">
    <name type="scientific">Aminobacter anthyllidis</name>
    <dbReference type="NCBI Taxonomy" id="1035067"/>
    <lineage>
        <taxon>Bacteria</taxon>
        <taxon>Pseudomonadati</taxon>
        <taxon>Pseudomonadota</taxon>
        <taxon>Alphaproteobacteria</taxon>
        <taxon>Hyphomicrobiales</taxon>
        <taxon>Phyllobacteriaceae</taxon>
        <taxon>Aminobacter</taxon>
    </lineage>
</organism>
<evidence type="ECO:0000256" key="1">
    <source>
        <dbReference type="SAM" id="MobiDB-lite"/>
    </source>
</evidence>
<name>A0A9X1A6N9_9HYPH</name>
<reference evidence="2" key="1">
    <citation type="journal article" date="2021" name="Microorganisms">
        <title>Phylogenomic Reconstruction and Metabolic Potential of the Genus Aminobacter.</title>
        <authorList>
            <person name="Artuso I."/>
            <person name="Turrini P."/>
            <person name="Pirolo M."/>
            <person name="Lugli G.A."/>
            <person name="Ventura M."/>
            <person name="Visca P."/>
        </authorList>
    </citation>
    <scope>NUCLEOTIDE SEQUENCE</scope>
    <source>
        <strain evidence="2">LMG 26462</strain>
    </source>
</reference>
<feature type="compositionally biased region" description="Low complexity" evidence="1">
    <location>
        <begin position="257"/>
        <end position="273"/>
    </location>
</feature>
<keyword evidence="3" id="KW-1185">Reference proteome</keyword>
<dbReference type="Proteomes" id="UP001138921">
    <property type="component" value="Unassembled WGS sequence"/>
</dbReference>
<dbReference type="RefSeq" id="WP_214385456.1">
    <property type="nucleotide sequence ID" value="NZ_JAFLWW010000001.1"/>
</dbReference>
<dbReference type="AlphaFoldDB" id="A0A9X1A6N9"/>
<evidence type="ECO:0000313" key="2">
    <source>
        <dbReference type="EMBL" id="MBT1154330.1"/>
    </source>
</evidence>
<gene>
    <name evidence="2" type="ORF">J1C56_01860</name>
</gene>
<comment type="caution">
    <text evidence="2">The sequence shown here is derived from an EMBL/GenBank/DDBJ whole genome shotgun (WGS) entry which is preliminary data.</text>
</comment>
<reference evidence="2" key="2">
    <citation type="submission" date="2021-03" db="EMBL/GenBank/DDBJ databases">
        <authorList>
            <person name="Artuso I."/>
            <person name="Turrini P."/>
            <person name="Pirolo M."/>
            <person name="Lugli G.A."/>
            <person name="Ventura M."/>
            <person name="Visca P."/>
        </authorList>
    </citation>
    <scope>NUCLEOTIDE SEQUENCE</scope>
    <source>
        <strain evidence="2">LMG 26462</strain>
    </source>
</reference>
<feature type="region of interest" description="Disordered" evidence="1">
    <location>
        <begin position="211"/>
        <end position="331"/>
    </location>
</feature>
<accession>A0A9X1A6N9</accession>